<evidence type="ECO:0000256" key="2">
    <source>
        <dbReference type="ARBA" id="ARBA00022692"/>
    </source>
</evidence>
<evidence type="ECO:0000313" key="8">
    <source>
        <dbReference type="EMBL" id="RDE05366.1"/>
    </source>
</evidence>
<feature type="region of interest" description="Disordered" evidence="5">
    <location>
        <begin position="21"/>
        <end position="51"/>
    </location>
</feature>
<name>A0A369VSJ0_9SPHN</name>
<accession>A0A369VSJ0</accession>
<evidence type="ECO:0000256" key="4">
    <source>
        <dbReference type="ARBA" id="ARBA00023136"/>
    </source>
</evidence>
<feature type="domain" description="TonB C-terminal" evidence="7">
    <location>
        <begin position="301"/>
        <end position="396"/>
    </location>
</feature>
<evidence type="ECO:0000313" key="9">
    <source>
        <dbReference type="Proteomes" id="UP000253918"/>
    </source>
</evidence>
<feature type="chain" id="PRO_5016917851" evidence="6">
    <location>
        <begin position="22"/>
        <end position="402"/>
    </location>
</feature>
<dbReference type="Gene3D" id="3.30.2420.10">
    <property type="entry name" value="TonB"/>
    <property type="match status" value="1"/>
</dbReference>
<feature type="signal peptide" evidence="6">
    <location>
        <begin position="1"/>
        <end position="21"/>
    </location>
</feature>
<evidence type="ECO:0000256" key="1">
    <source>
        <dbReference type="ARBA" id="ARBA00004167"/>
    </source>
</evidence>
<dbReference type="PROSITE" id="PS52015">
    <property type="entry name" value="TONB_CTD"/>
    <property type="match status" value="1"/>
</dbReference>
<keyword evidence="9" id="KW-1185">Reference proteome</keyword>
<evidence type="ECO:0000259" key="7">
    <source>
        <dbReference type="PROSITE" id="PS52015"/>
    </source>
</evidence>
<gene>
    <name evidence="8" type="ORF">DVW87_08890</name>
</gene>
<dbReference type="EMBL" id="QQNB01000002">
    <property type="protein sequence ID" value="RDE05366.1"/>
    <property type="molecule type" value="Genomic_DNA"/>
</dbReference>
<feature type="compositionally biased region" description="Pro residues" evidence="5">
    <location>
        <begin position="24"/>
        <end position="41"/>
    </location>
</feature>
<dbReference type="SUPFAM" id="SSF74653">
    <property type="entry name" value="TolA/TonB C-terminal domain"/>
    <property type="match status" value="2"/>
</dbReference>
<dbReference type="RefSeq" id="WP_114687437.1">
    <property type="nucleotide sequence ID" value="NZ_QQNB01000002.1"/>
</dbReference>
<comment type="caution">
    <text evidence="8">The sequence shown here is derived from an EMBL/GenBank/DDBJ whole genome shotgun (WGS) entry which is preliminary data.</text>
</comment>
<evidence type="ECO:0000256" key="3">
    <source>
        <dbReference type="ARBA" id="ARBA00022989"/>
    </source>
</evidence>
<dbReference type="InterPro" id="IPR037682">
    <property type="entry name" value="TonB_C"/>
</dbReference>
<evidence type="ECO:0000256" key="5">
    <source>
        <dbReference type="SAM" id="MobiDB-lite"/>
    </source>
</evidence>
<dbReference type="AlphaFoldDB" id="A0A369VSJ0"/>
<dbReference type="InterPro" id="IPR006260">
    <property type="entry name" value="TonB/TolA_C"/>
</dbReference>
<keyword evidence="6" id="KW-0732">Signal</keyword>
<dbReference type="GO" id="GO:0055085">
    <property type="term" value="P:transmembrane transport"/>
    <property type="evidence" value="ECO:0007669"/>
    <property type="project" value="InterPro"/>
</dbReference>
<dbReference type="Proteomes" id="UP000253918">
    <property type="component" value="Unassembled WGS sequence"/>
</dbReference>
<sequence>MRDRWKLLGWSSVAFSSLAVAQSTPPPPVPPAPTPVAPAPSPIAAAPSAGPPPAPHILPRYPPALPALAIWRAGAVHCGGNPVAAVRAPNPLPAFSWTTQSNSKPVRFTFRVDAGGRPLGIKAAPDALLYEAPDLAPALAASRFAPAARQDCTVQFDVTRQPIAEAPVELAMAYTVFPTNSVRLPAIWDRVRPEGATCTKTRLQVLNRAFPDFRSLPGEQGRPLWSMVAFDIDRSGKPVNVRTAAGSRSTPLDAASRRAVSQSRFGREARTGCLYPYWKVADPMPAPEMPARDMFPTNSPVCEAVAPGVRPPRLAYPDNYRRRGIEGWAVISYDVAPWGAIGNAKVLAAEPSEDFGRAGISTVQSMQKAASTVGASGCIDRVRFVMHQPGEPVPIEPDAPIY</sequence>
<dbReference type="OrthoDB" id="7500609at2"/>
<organism evidence="8 9">
    <name type="scientific">Sphingomonas aracearum</name>
    <dbReference type="NCBI Taxonomy" id="2283317"/>
    <lineage>
        <taxon>Bacteria</taxon>
        <taxon>Pseudomonadati</taxon>
        <taxon>Pseudomonadota</taxon>
        <taxon>Alphaproteobacteria</taxon>
        <taxon>Sphingomonadales</taxon>
        <taxon>Sphingomonadaceae</taxon>
        <taxon>Sphingomonas</taxon>
    </lineage>
</organism>
<keyword evidence="4" id="KW-0472">Membrane</keyword>
<comment type="subcellular location">
    <subcellularLocation>
        <location evidence="1">Membrane</location>
        <topology evidence="1">Single-pass membrane protein</topology>
    </subcellularLocation>
</comment>
<protein>
    <submittedName>
        <fullName evidence="8">TonB family protein</fullName>
    </submittedName>
</protein>
<dbReference type="NCBIfam" id="TIGR01352">
    <property type="entry name" value="tonB_Cterm"/>
    <property type="match status" value="1"/>
</dbReference>
<reference evidence="8 9" key="1">
    <citation type="submission" date="2018-07" db="EMBL/GenBank/DDBJ databases">
        <title>a novel species of Sphingomonas isolated from the rhizosphere soil of Araceae plant.</title>
        <authorList>
            <person name="Zhiyong W."/>
            <person name="Qinglan Z."/>
            <person name="Zhiwei F."/>
            <person name="Ding X."/>
            <person name="Gejiao W."/>
            <person name="Shixue Z."/>
        </authorList>
    </citation>
    <scope>NUCLEOTIDE SEQUENCE [LARGE SCALE GENOMIC DNA]</scope>
    <source>
        <strain evidence="8 9">WZY 27</strain>
    </source>
</reference>
<keyword evidence="2" id="KW-0812">Transmembrane</keyword>
<dbReference type="GO" id="GO:0016020">
    <property type="term" value="C:membrane"/>
    <property type="evidence" value="ECO:0007669"/>
    <property type="project" value="UniProtKB-SubCell"/>
</dbReference>
<keyword evidence="3" id="KW-1133">Transmembrane helix</keyword>
<evidence type="ECO:0000256" key="6">
    <source>
        <dbReference type="SAM" id="SignalP"/>
    </source>
</evidence>
<proteinExistence type="predicted"/>
<dbReference type="Pfam" id="PF03544">
    <property type="entry name" value="TonB_C"/>
    <property type="match status" value="1"/>
</dbReference>